<dbReference type="RefSeq" id="XP_007681401.1">
    <property type="nucleotide sequence ID" value="XM_007683211.1"/>
</dbReference>
<feature type="compositionally biased region" description="Pro residues" evidence="7">
    <location>
        <begin position="32"/>
        <end position="41"/>
    </location>
</feature>
<evidence type="ECO:0000313" key="10">
    <source>
        <dbReference type="Proteomes" id="UP000011761"/>
    </source>
</evidence>
<dbReference type="PANTHER" id="PTHR15301">
    <property type="entry name" value="INSULIN-INDUCED GENE 1"/>
    <property type="match status" value="1"/>
</dbReference>
<dbReference type="HOGENOM" id="CLU_039316_0_0_1"/>
<feature type="region of interest" description="Disordered" evidence="7">
    <location>
        <begin position="121"/>
        <end position="141"/>
    </location>
</feature>
<feature type="transmembrane region" description="Helical" evidence="8">
    <location>
        <begin position="355"/>
        <end position="373"/>
    </location>
</feature>
<dbReference type="GeneID" id="19113801"/>
<dbReference type="PANTHER" id="PTHR15301:SF3">
    <property type="entry name" value="PROTEIN NSG1-RELATED"/>
    <property type="match status" value="1"/>
</dbReference>
<dbReference type="STRING" id="717646.M2LBR2"/>
<evidence type="ECO:0008006" key="11">
    <source>
        <dbReference type="Google" id="ProtNLM"/>
    </source>
</evidence>
<protein>
    <recommendedName>
        <fullName evidence="11">Insulin-induced protein</fullName>
    </recommendedName>
</protein>
<comment type="similarity">
    <text evidence="2">Belongs to the INSIG family.</text>
</comment>
<evidence type="ECO:0000256" key="2">
    <source>
        <dbReference type="ARBA" id="ARBA00007475"/>
    </source>
</evidence>
<feature type="transmembrane region" description="Helical" evidence="8">
    <location>
        <begin position="243"/>
        <end position="261"/>
    </location>
</feature>
<evidence type="ECO:0000256" key="7">
    <source>
        <dbReference type="SAM" id="MobiDB-lite"/>
    </source>
</evidence>
<evidence type="ECO:0000256" key="6">
    <source>
        <dbReference type="ARBA" id="ARBA00023136"/>
    </source>
</evidence>
<evidence type="ECO:0000256" key="3">
    <source>
        <dbReference type="ARBA" id="ARBA00022692"/>
    </source>
</evidence>
<sequence>MSHPIPHNDDSDDIMLRPRPKDRTFELASPPSTAPSSPPPEKQSFSNLQTPGGMADGSTTPARTRSILNLTSSTLFGIYQPTGYAMDREEPSTPWGTGAETPVEGRDGSFDLARSSLASLNNQKGPDGNFTRRRSTMTPVHHAPRRGFRGLVLPAAVRMLAMASVGVMYGLLISHLHDRQGIAPVKLEGVNRQSWTYLSLWACLGVTLSEALPRLDKLWTPHEDEDLEEKERPQRRGHGSGDWFDVVRAIGIFVGIAFAIRRLPWQSTMQLALTLAIANPALWYLIDRTPAGFTLSTLVSVSGTAIILSVNPALVPSPSAAQVLQSQTNKQANGANAVLGQGLVLGLFSQESVSVATWIASVLFVSSVCFGNIGRRLVPRDR</sequence>
<dbReference type="Pfam" id="PF07281">
    <property type="entry name" value="INSIG"/>
    <property type="match status" value="1"/>
</dbReference>
<evidence type="ECO:0000256" key="4">
    <source>
        <dbReference type="ARBA" id="ARBA00022824"/>
    </source>
</evidence>
<keyword evidence="3 8" id="KW-0812">Transmembrane</keyword>
<dbReference type="GO" id="GO:0005789">
    <property type="term" value="C:endoplasmic reticulum membrane"/>
    <property type="evidence" value="ECO:0007669"/>
    <property type="project" value="UniProtKB-SubCell"/>
</dbReference>
<evidence type="ECO:0000256" key="1">
    <source>
        <dbReference type="ARBA" id="ARBA00004477"/>
    </source>
</evidence>
<keyword evidence="6 8" id="KW-0472">Membrane</keyword>
<name>M2LBR2_BAUPA</name>
<reference evidence="9 10" key="1">
    <citation type="journal article" date="2012" name="PLoS Pathog.">
        <title>Diverse lifestyles and strategies of plant pathogenesis encoded in the genomes of eighteen Dothideomycetes fungi.</title>
        <authorList>
            <person name="Ohm R.A."/>
            <person name="Feau N."/>
            <person name="Henrissat B."/>
            <person name="Schoch C.L."/>
            <person name="Horwitz B.A."/>
            <person name="Barry K.W."/>
            <person name="Condon B.J."/>
            <person name="Copeland A.C."/>
            <person name="Dhillon B."/>
            <person name="Glaser F."/>
            <person name="Hesse C.N."/>
            <person name="Kosti I."/>
            <person name="LaButti K."/>
            <person name="Lindquist E.A."/>
            <person name="Lucas S."/>
            <person name="Salamov A.A."/>
            <person name="Bradshaw R.E."/>
            <person name="Ciuffetti L."/>
            <person name="Hamelin R.C."/>
            <person name="Kema G.H.J."/>
            <person name="Lawrence C."/>
            <person name="Scott J.A."/>
            <person name="Spatafora J.W."/>
            <person name="Turgeon B.G."/>
            <person name="de Wit P.J.G.M."/>
            <person name="Zhong S."/>
            <person name="Goodwin S.B."/>
            <person name="Grigoriev I.V."/>
        </authorList>
    </citation>
    <scope>NUCLEOTIDE SEQUENCE [LARGE SCALE GENOMIC DNA]</scope>
    <source>
        <strain evidence="9 10">UAMH 10762</strain>
    </source>
</reference>
<dbReference type="OMA" id="YGVITVH"/>
<dbReference type="eggNOG" id="ENOG502S4EI">
    <property type="taxonomic scope" value="Eukaryota"/>
</dbReference>
<gene>
    <name evidence="9" type="ORF">BAUCODRAFT_39485</name>
</gene>
<keyword evidence="10" id="KW-1185">Reference proteome</keyword>
<dbReference type="GO" id="GO:0016126">
    <property type="term" value="P:sterol biosynthetic process"/>
    <property type="evidence" value="ECO:0007669"/>
    <property type="project" value="TreeGrafter"/>
</dbReference>
<dbReference type="InterPro" id="IPR025929">
    <property type="entry name" value="INSIG_fam"/>
</dbReference>
<evidence type="ECO:0000256" key="8">
    <source>
        <dbReference type="SAM" id="Phobius"/>
    </source>
</evidence>
<keyword evidence="4" id="KW-0256">Endoplasmic reticulum</keyword>
<feature type="region of interest" description="Disordered" evidence="7">
    <location>
        <begin position="1"/>
        <end position="61"/>
    </location>
</feature>
<feature type="compositionally biased region" description="Basic and acidic residues" evidence="7">
    <location>
        <begin position="1"/>
        <end position="25"/>
    </location>
</feature>
<dbReference type="OrthoDB" id="205546at2759"/>
<dbReference type="KEGG" id="bcom:BAUCODRAFT_39485"/>
<feature type="transmembrane region" description="Helical" evidence="8">
    <location>
        <begin position="151"/>
        <end position="174"/>
    </location>
</feature>
<dbReference type="EMBL" id="KB445564">
    <property type="protein sequence ID" value="EMC91317.1"/>
    <property type="molecule type" value="Genomic_DNA"/>
</dbReference>
<feature type="transmembrane region" description="Helical" evidence="8">
    <location>
        <begin position="293"/>
        <end position="314"/>
    </location>
</feature>
<comment type="subcellular location">
    <subcellularLocation>
        <location evidence="1">Endoplasmic reticulum membrane</location>
        <topology evidence="1">Multi-pass membrane protein</topology>
    </subcellularLocation>
</comment>
<dbReference type="Proteomes" id="UP000011761">
    <property type="component" value="Unassembled WGS sequence"/>
</dbReference>
<evidence type="ECO:0000256" key="5">
    <source>
        <dbReference type="ARBA" id="ARBA00022989"/>
    </source>
</evidence>
<organism evidence="9 10">
    <name type="scientific">Baudoinia panamericana (strain UAMH 10762)</name>
    <name type="common">Angels' share fungus</name>
    <name type="synonym">Baudoinia compniacensis (strain UAMH 10762)</name>
    <dbReference type="NCBI Taxonomy" id="717646"/>
    <lineage>
        <taxon>Eukaryota</taxon>
        <taxon>Fungi</taxon>
        <taxon>Dikarya</taxon>
        <taxon>Ascomycota</taxon>
        <taxon>Pezizomycotina</taxon>
        <taxon>Dothideomycetes</taxon>
        <taxon>Dothideomycetidae</taxon>
        <taxon>Mycosphaerellales</taxon>
        <taxon>Teratosphaeriaceae</taxon>
        <taxon>Baudoinia</taxon>
    </lineage>
</organism>
<keyword evidence="5 8" id="KW-1133">Transmembrane helix</keyword>
<proteinExistence type="inferred from homology"/>
<dbReference type="AlphaFoldDB" id="M2LBR2"/>
<feature type="transmembrane region" description="Helical" evidence="8">
    <location>
        <begin position="267"/>
        <end position="286"/>
    </location>
</feature>
<evidence type="ECO:0000313" key="9">
    <source>
        <dbReference type="EMBL" id="EMC91317.1"/>
    </source>
</evidence>
<accession>M2LBR2</accession>